<dbReference type="AlphaFoldDB" id="A0A5K8A240"/>
<evidence type="ECO:0000313" key="2">
    <source>
        <dbReference type="Proteomes" id="UP000425960"/>
    </source>
</evidence>
<accession>A0A5K8A240</accession>
<proteinExistence type="predicted"/>
<name>A0A5K8A240_9BACT</name>
<dbReference type="Proteomes" id="UP000425960">
    <property type="component" value="Chromosome"/>
</dbReference>
<dbReference type="EMBL" id="AP021876">
    <property type="protein sequence ID" value="BBO86619.1"/>
    <property type="molecule type" value="Genomic_DNA"/>
</dbReference>
<protein>
    <submittedName>
        <fullName evidence="1">Uncharacterized protein</fullName>
    </submittedName>
</protein>
<gene>
    <name evidence="1" type="ORF">DSCO28_71850</name>
</gene>
<evidence type="ECO:0000313" key="1">
    <source>
        <dbReference type="EMBL" id="BBO86619.1"/>
    </source>
</evidence>
<reference evidence="1 2" key="1">
    <citation type="submission" date="2019-11" db="EMBL/GenBank/DDBJ databases">
        <title>Comparative genomics of hydrocarbon-degrading Desulfosarcina strains.</title>
        <authorList>
            <person name="Watanabe M."/>
            <person name="Kojima H."/>
            <person name="Fukui M."/>
        </authorList>
    </citation>
    <scope>NUCLEOTIDE SEQUENCE [LARGE SCALE GENOMIC DNA]</scope>
    <source>
        <strain evidence="1 2">28bB2T</strain>
    </source>
</reference>
<sequence>MPLSREFKELVVARAENDPEFRRGLIVEAINMILDGEITAGRMMLRDYINATGAMDDICKKLKKQKPAISRMLGPSGNPTLESIVPVIKACAERENITPRVHVDQAA</sequence>
<dbReference type="KEGG" id="dov:DSCO28_71850"/>
<organism evidence="1 2">
    <name type="scientific">Desulfosarcina ovata subsp. sediminis</name>
    <dbReference type="NCBI Taxonomy" id="885957"/>
    <lineage>
        <taxon>Bacteria</taxon>
        <taxon>Pseudomonadati</taxon>
        <taxon>Thermodesulfobacteriota</taxon>
        <taxon>Desulfobacteria</taxon>
        <taxon>Desulfobacterales</taxon>
        <taxon>Desulfosarcinaceae</taxon>
        <taxon>Desulfosarcina</taxon>
    </lineage>
</organism>